<organism evidence="2 3">
    <name type="scientific">Panicum virgatum</name>
    <name type="common">Blackwell switchgrass</name>
    <dbReference type="NCBI Taxonomy" id="38727"/>
    <lineage>
        <taxon>Eukaryota</taxon>
        <taxon>Viridiplantae</taxon>
        <taxon>Streptophyta</taxon>
        <taxon>Embryophyta</taxon>
        <taxon>Tracheophyta</taxon>
        <taxon>Spermatophyta</taxon>
        <taxon>Magnoliopsida</taxon>
        <taxon>Liliopsida</taxon>
        <taxon>Poales</taxon>
        <taxon>Poaceae</taxon>
        <taxon>PACMAD clade</taxon>
        <taxon>Panicoideae</taxon>
        <taxon>Panicodae</taxon>
        <taxon>Paniceae</taxon>
        <taxon>Panicinae</taxon>
        <taxon>Panicum</taxon>
        <taxon>Panicum sect. Hiantes</taxon>
    </lineage>
</organism>
<comment type="caution">
    <text evidence="2">The sequence shown here is derived from an EMBL/GenBank/DDBJ whole genome shotgun (WGS) entry which is preliminary data.</text>
</comment>
<evidence type="ECO:0000313" key="3">
    <source>
        <dbReference type="Proteomes" id="UP000823388"/>
    </source>
</evidence>
<dbReference type="AlphaFoldDB" id="A0A8T0VLZ6"/>
<name>A0A8T0VLZ6_PANVG</name>
<accession>A0A8T0VLZ6</accession>
<feature type="non-terminal residue" evidence="2">
    <location>
        <position position="1"/>
    </location>
</feature>
<evidence type="ECO:0000256" key="1">
    <source>
        <dbReference type="SAM" id="MobiDB-lite"/>
    </source>
</evidence>
<reference evidence="2" key="1">
    <citation type="submission" date="2020-05" db="EMBL/GenBank/DDBJ databases">
        <title>WGS assembly of Panicum virgatum.</title>
        <authorList>
            <person name="Lovell J.T."/>
            <person name="Jenkins J."/>
            <person name="Shu S."/>
            <person name="Juenger T.E."/>
            <person name="Schmutz J."/>
        </authorList>
    </citation>
    <scope>NUCLEOTIDE SEQUENCE</scope>
    <source>
        <strain evidence="2">AP13</strain>
    </source>
</reference>
<evidence type="ECO:0000313" key="2">
    <source>
        <dbReference type="EMBL" id="KAG2637831.1"/>
    </source>
</evidence>
<dbReference type="EMBL" id="CM029040">
    <property type="protein sequence ID" value="KAG2637831.1"/>
    <property type="molecule type" value="Genomic_DNA"/>
</dbReference>
<sequence length="166" mass="18310">STPRPRHGSPPVLHCGLRPVASGDLHCCLLLRSSIRWRWVWSPWIRRATGVCADRTTVRWHFLAVVFLPAMVFPAPSLFSPSPSDDITRIPHATSEFRPGAQANHGPVQPRQRQAAVPRADELRPPVNIQRVLMMIAEAAAALQACPVTPTGKETYSARSSGELVR</sequence>
<proteinExistence type="predicted"/>
<feature type="region of interest" description="Disordered" evidence="1">
    <location>
        <begin position="97"/>
        <end position="120"/>
    </location>
</feature>
<dbReference type="Proteomes" id="UP000823388">
    <property type="component" value="Chromosome 2N"/>
</dbReference>
<protein>
    <submittedName>
        <fullName evidence="2">Uncharacterized protein</fullName>
    </submittedName>
</protein>
<gene>
    <name evidence="2" type="ORF">PVAP13_2NG547006</name>
</gene>
<keyword evidence="3" id="KW-1185">Reference proteome</keyword>